<evidence type="ECO:0000313" key="4">
    <source>
        <dbReference type="Proteomes" id="UP000735205"/>
    </source>
</evidence>
<comment type="function">
    <text evidence="2">Catalyzes the reversible conversion of ribose-5-phosphate to ribulose 5-phosphate.</text>
</comment>
<dbReference type="InterPro" id="IPR037171">
    <property type="entry name" value="NagB/RpiA_transferase-like"/>
</dbReference>
<accession>A0ABS5QX16</accession>
<evidence type="ECO:0000256" key="2">
    <source>
        <dbReference type="HAMAP-Rule" id="MF_00170"/>
    </source>
</evidence>
<comment type="catalytic activity">
    <reaction evidence="2">
        <text>aldehydo-D-ribose 5-phosphate = D-ribulose 5-phosphate</text>
        <dbReference type="Rhea" id="RHEA:14657"/>
        <dbReference type="ChEBI" id="CHEBI:58121"/>
        <dbReference type="ChEBI" id="CHEBI:58273"/>
        <dbReference type="EC" id="5.3.1.6"/>
    </reaction>
</comment>
<feature type="binding site" evidence="2">
    <location>
        <begin position="84"/>
        <end position="87"/>
    </location>
    <ligand>
        <name>substrate</name>
    </ligand>
</feature>
<feature type="binding site" evidence="2">
    <location>
        <begin position="28"/>
        <end position="31"/>
    </location>
    <ligand>
        <name>substrate</name>
    </ligand>
</feature>
<dbReference type="RefSeq" id="WP_213793373.1">
    <property type="nucleotide sequence ID" value="NZ_JAAMFJ010000007.1"/>
</dbReference>
<dbReference type="PANTHER" id="PTHR11934">
    <property type="entry name" value="RIBOSE-5-PHOSPHATE ISOMERASE"/>
    <property type="match status" value="1"/>
</dbReference>
<dbReference type="SUPFAM" id="SSF75445">
    <property type="entry name" value="D-ribose-5-phosphate isomerase (RpiA), lid domain"/>
    <property type="match status" value="1"/>
</dbReference>
<proteinExistence type="inferred from homology"/>
<keyword evidence="1 2" id="KW-0413">Isomerase</keyword>
<dbReference type="EC" id="5.3.1.6" evidence="2"/>
<comment type="similarity">
    <text evidence="2">Belongs to the ribose 5-phosphate isomerase family.</text>
</comment>
<dbReference type="InterPro" id="IPR004788">
    <property type="entry name" value="Ribose5P_isomerase_type_A"/>
</dbReference>
<evidence type="ECO:0000256" key="1">
    <source>
        <dbReference type="ARBA" id="ARBA00023235"/>
    </source>
</evidence>
<dbReference type="HAMAP" id="MF_00170">
    <property type="entry name" value="Rib_5P_isom_A"/>
    <property type="match status" value="1"/>
</dbReference>
<keyword evidence="4" id="KW-1185">Reference proteome</keyword>
<dbReference type="InterPro" id="IPR020672">
    <property type="entry name" value="Ribose5P_isomerase_typA_subgr"/>
</dbReference>
<sequence length="239" mass="26207">MDQDRQKKNAARAALNEVQDGMVVGLGTGSTAAYFIQALSNRVHEENWRIETVATSKESAELARSLGLIVKDIDEVSAIDLTVDGADEVDPKLNGIKGGGAALLFEKVVALRSKKNVWLIDESKLSPRLGAFLLPVEVIEFGAQQVYRTFVHMGLHPRFRMQNERDRKKTDSGHNIIDLDISAVADLSQLAEQLKSITGVVEHGLFLGICDKAIIGSDPIKEIERPQRQSADQRPVPTA</sequence>
<comment type="subunit">
    <text evidence="2">Homodimer.</text>
</comment>
<feature type="binding site" evidence="2">
    <location>
        <begin position="97"/>
        <end position="100"/>
    </location>
    <ligand>
        <name>substrate</name>
    </ligand>
</feature>
<dbReference type="Gene3D" id="3.30.70.260">
    <property type="match status" value="1"/>
</dbReference>
<comment type="caution">
    <text evidence="3">The sequence shown here is derived from an EMBL/GenBank/DDBJ whole genome shotgun (WGS) entry which is preliminary data.</text>
</comment>
<dbReference type="CDD" id="cd01398">
    <property type="entry name" value="RPI_A"/>
    <property type="match status" value="1"/>
</dbReference>
<dbReference type="Pfam" id="PF06026">
    <property type="entry name" value="Rib_5-P_isom_A"/>
    <property type="match status" value="1"/>
</dbReference>
<dbReference type="NCBIfam" id="NF001924">
    <property type="entry name" value="PRK00702.1"/>
    <property type="match status" value="1"/>
</dbReference>
<reference evidence="3 4" key="1">
    <citation type="submission" date="2020-02" db="EMBL/GenBank/DDBJ databases">
        <title>Fructobacillus sp. isolated from paper mulberry of Taiwan.</title>
        <authorList>
            <person name="Lin S.-T."/>
        </authorList>
    </citation>
    <scope>NUCLEOTIDE SEQUENCE [LARGE SCALE GENOMIC DNA]</scope>
    <source>
        <strain evidence="3 4">M1-21</strain>
    </source>
</reference>
<dbReference type="PANTHER" id="PTHR11934:SF0">
    <property type="entry name" value="RIBOSE-5-PHOSPHATE ISOMERASE"/>
    <property type="match status" value="1"/>
</dbReference>
<dbReference type="SUPFAM" id="SSF100950">
    <property type="entry name" value="NagB/RpiA/CoA transferase-like"/>
    <property type="match status" value="1"/>
</dbReference>
<dbReference type="Gene3D" id="3.40.50.1360">
    <property type="match status" value="1"/>
</dbReference>
<dbReference type="EMBL" id="JAAMFJ010000007">
    <property type="protein sequence ID" value="MBS9336824.1"/>
    <property type="molecule type" value="Genomic_DNA"/>
</dbReference>
<dbReference type="NCBIfam" id="TIGR00021">
    <property type="entry name" value="rpiA"/>
    <property type="match status" value="1"/>
</dbReference>
<dbReference type="GO" id="GO:0004751">
    <property type="term" value="F:ribose-5-phosphate isomerase activity"/>
    <property type="evidence" value="ECO:0007669"/>
    <property type="project" value="UniProtKB-EC"/>
</dbReference>
<gene>
    <name evidence="2 3" type="primary">rpiA</name>
    <name evidence="3" type="ORF">G6R28_06225</name>
</gene>
<evidence type="ECO:0000313" key="3">
    <source>
        <dbReference type="EMBL" id="MBS9336824.1"/>
    </source>
</evidence>
<dbReference type="Proteomes" id="UP000735205">
    <property type="component" value="Unassembled WGS sequence"/>
</dbReference>
<protein>
    <recommendedName>
        <fullName evidence="2">Ribose-5-phosphate isomerase A</fullName>
        <ecNumber evidence="2">5.3.1.6</ecNumber>
    </recommendedName>
    <alternativeName>
        <fullName evidence="2">Phosphoriboisomerase A</fullName>
        <shortName evidence="2">PRI</shortName>
    </alternativeName>
</protein>
<feature type="binding site" evidence="2">
    <location>
        <position position="124"/>
    </location>
    <ligand>
        <name>substrate</name>
    </ligand>
</feature>
<organism evidence="3 4">
    <name type="scientific">Fructobacillus papyrifericola</name>
    <dbReference type="NCBI Taxonomy" id="2713172"/>
    <lineage>
        <taxon>Bacteria</taxon>
        <taxon>Bacillati</taxon>
        <taxon>Bacillota</taxon>
        <taxon>Bacilli</taxon>
        <taxon>Lactobacillales</taxon>
        <taxon>Lactobacillaceae</taxon>
        <taxon>Fructobacillus</taxon>
    </lineage>
</organism>
<comment type="pathway">
    <text evidence="2">Carbohydrate degradation; pentose phosphate pathway; D-ribose 5-phosphate from D-ribulose 5-phosphate (non-oxidative stage): step 1/1.</text>
</comment>
<name>A0ABS5QX16_9LACO</name>
<feature type="active site" description="Proton acceptor" evidence="2">
    <location>
        <position position="106"/>
    </location>
</feature>